<proteinExistence type="predicted"/>
<evidence type="ECO:0000313" key="2">
    <source>
        <dbReference type="Proteomes" id="UP000483035"/>
    </source>
</evidence>
<dbReference type="EMBL" id="WUEY01000024">
    <property type="protein sequence ID" value="NEI73972.1"/>
    <property type="molecule type" value="Genomic_DNA"/>
</dbReference>
<dbReference type="AlphaFoldDB" id="A0A6L9UHW1"/>
<gene>
    <name evidence="1" type="ORF">GR212_30905</name>
</gene>
<dbReference type="Proteomes" id="UP000483035">
    <property type="component" value="Unassembled WGS sequence"/>
</dbReference>
<protein>
    <submittedName>
        <fullName evidence="1">Uncharacterized protein</fullName>
    </submittedName>
</protein>
<sequence>MISDLRMTLRRLLPVVDDYWDRPLRAYAAALFEEFQPVRNDVRQDAFALLVSLLSRRAGDTGYTVIEVQRLIDQLRRRPVIQTGPHCHLLIEPDAFFTHLFSVLGIEAYSDNWYVSYGSSTVKFTERQKKGPGWLLLDDRSINVFGLSRRKMDPFSICGRQARQKFELAVDGPQDNHPLVDSLKACLPRSDFPSASEAIKAANLNLWRYCFGQRLNFLQIDDTDVAELTATHLMDGSSWLAAEFFGASGMVQAFLRAANALAGDIWGKWFRRTTDFFWLIVGGRLRPLRLIDDRLVDETGLYVVHCSPLPLASALMSGEIVPNLFITFLVLSILPGTRVLGGSRQVVYYPIMRHLLLSTLETVSSPSNRQLALAIAQDDAPGVWGHRTIAPFREDPWSLLSAAGTSGTDEMLLYSGQMTLGRSSGSLPGFSEDPLWQELARQPKTRPIW</sequence>
<name>A0A6L9UHW1_9HYPH</name>
<accession>A0A6L9UHW1</accession>
<reference evidence="1 2" key="1">
    <citation type="submission" date="2019-12" db="EMBL/GenBank/DDBJ databases">
        <title>Rhizobium genotypes associated with high levels of biological nitrogen fixation by grain legumes in a temperate-maritime cropping system.</title>
        <authorList>
            <person name="Maluk M."/>
            <person name="Francesc Ferrando Molina F."/>
            <person name="Lopez Del Egido L."/>
            <person name="Lafos M."/>
            <person name="Langarica-Fuentes A."/>
            <person name="Gebre Yohannes G."/>
            <person name="Young M.W."/>
            <person name="Martin P."/>
            <person name="Gantlett R."/>
            <person name="Kenicer G."/>
            <person name="Hawes C."/>
            <person name="Begg G.S."/>
            <person name="Quilliam R.S."/>
            <person name="Squire G.R."/>
            <person name="Poole P.S."/>
            <person name="Young P.W."/>
            <person name="Iannetta P.M."/>
            <person name="James E.K."/>
        </authorList>
    </citation>
    <scope>NUCLEOTIDE SEQUENCE [LARGE SCALE GENOMIC DNA]</scope>
    <source>
        <strain evidence="1 2">JHI1118</strain>
    </source>
</reference>
<comment type="caution">
    <text evidence="1">The sequence shown here is derived from an EMBL/GenBank/DDBJ whole genome shotgun (WGS) entry which is preliminary data.</text>
</comment>
<evidence type="ECO:0000313" key="1">
    <source>
        <dbReference type="EMBL" id="NEI73972.1"/>
    </source>
</evidence>
<organism evidence="1 2">
    <name type="scientific">Rhizobium lusitanum</name>
    <dbReference type="NCBI Taxonomy" id="293958"/>
    <lineage>
        <taxon>Bacteria</taxon>
        <taxon>Pseudomonadati</taxon>
        <taxon>Pseudomonadota</taxon>
        <taxon>Alphaproteobacteria</taxon>
        <taxon>Hyphomicrobiales</taxon>
        <taxon>Rhizobiaceae</taxon>
        <taxon>Rhizobium/Agrobacterium group</taxon>
        <taxon>Rhizobium</taxon>
    </lineage>
</organism>
<dbReference type="RefSeq" id="WP_163992785.1">
    <property type="nucleotide sequence ID" value="NZ_WUEY01000024.1"/>
</dbReference>